<dbReference type="Pfam" id="PF06553">
    <property type="entry name" value="BNIP3"/>
    <property type="match status" value="1"/>
</dbReference>
<reference evidence="12" key="1">
    <citation type="submission" date="2017-01" db="EMBL/GenBank/DDBJ databases">
        <title>Comparative genomics of anhydrobiosis in the tardigrade Hypsibius dujardini.</title>
        <authorList>
            <person name="Yoshida Y."/>
            <person name="Koutsovoulos G."/>
            <person name="Laetsch D."/>
            <person name="Stevens L."/>
            <person name="Kumar S."/>
            <person name="Horikawa D."/>
            <person name="Ishino K."/>
            <person name="Komine S."/>
            <person name="Tomita M."/>
            <person name="Blaxter M."/>
            <person name="Arakawa K."/>
        </authorList>
    </citation>
    <scope>NUCLEOTIDE SEQUENCE [LARGE SCALE GENOMIC DNA]</scope>
    <source>
        <strain evidence="12">Z151</strain>
    </source>
</reference>
<evidence type="ECO:0000256" key="1">
    <source>
        <dbReference type="ARBA" id="ARBA00004167"/>
    </source>
</evidence>
<accession>A0A1W0WDH6</accession>
<dbReference type="InterPro" id="IPR010548">
    <property type="entry name" value="BNIP3"/>
</dbReference>
<dbReference type="GO" id="GO:0006915">
    <property type="term" value="P:apoptotic process"/>
    <property type="evidence" value="ECO:0007669"/>
    <property type="project" value="UniProtKB-KW"/>
</dbReference>
<keyword evidence="12" id="KW-1185">Reference proteome</keyword>
<feature type="region of interest" description="Disordered" evidence="9">
    <location>
        <begin position="78"/>
        <end position="103"/>
    </location>
</feature>
<evidence type="ECO:0000256" key="2">
    <source>
        <dbReference type="ARBA" id="ARBA00004325"/>
    </source>
</evidence>
<sequence>MSNYSTPDEQMKESTESWAPVDRMKESTESWEVLSVPSASGIDTPEETFITVSQLLPPRKTKKEIRLEQLLSDAQRESLQNSARHSLRQSKQGSPTFPESPAESGDYYISYEEFNRQMLSPSNADGSTDWFWDWTYNENGAKVYHRRRIPRQPSIGKRRFFGLLLLTNFIALLLGAGLGYYLGKKILAGEELADINEWELLPSVEGSVFKFN</sequence>
<gene>
    <name evidence="11" type="ORF">BV898_12611</name>
</gene>
<dbReference type="GO" id="GO:0043065">
    <property type="term" value="P:positive regulation of apoptotic process"/>
    <property type="evidence" value="ECO:0007669"/>
    <property type="project" value="InterPro"/>
</dbReference>
<evidence type="ECO:0000256" key="4">
    <source>
        <dbReference type="ARBA" id="ARBA00022692"/>
    </source>
</evidence>
<proteinExistence type="inferred from homology"/>
<dbReference type="Proteomes" id="UP000192578">
    <property type="component" value="Unassembled WGS sequence"/>
</dbReference>
<evidence type="ECO:0000256" key="5">
    <source>
        <dbReference type="ARBA" id="ARBA00022703"/>
    </source>
</evidence>
<evidence type="ECO:0000256" key="8">
    <source>
        <dbReference type="ARBA" id="ARBA00023136"/>
    </source>
</evidence>
<evidence type="ECO:0000256" key="6">
    <source>
        <dbReference type="ARBA" id="ARBA00022989"/>
    </source>
</evidence>
<keyword evidence="5" id="KW-0053">Apoptosis</keyword>
<comment type="subcellular location">
    <subcellularLocation>
        <location evidence="1">Membrane</location>
        <topology evidence="1">Single-pass membrane protein</topology>
    </subcellularLocation>
    <subcellularLocation>
        <location evidence="2">Mitochondrion membrane</location>
    </subcellularLocation>
</comment>
<feature type="compositionally biased region" description="Polar residues" evidence="9">
    <location>
        <begin position="78"/>
        <end position="97"/>
    </location>
</feature>
<evidence type="ECO:0008006" key="13">
    <source>
        <dbReference type="Google" id="ProtNLM"/>
    </source>
</evidence>
<keyword evidence="8 10" id="KW-0472">Membrane</keyword>
<evidence type="ECO:0000256" key="9">
    <source>
        <dbReference type="SAM" id="MobiDB-lite"/>
    </source>
</evidence>
<dbReference type="GO" id="GO:0042802">
    <property type="term" value="F:identical protein binding"/>
    <property type="evidence" value="ECO:0007669"/>
    <property type="project" value="UniProtKB-ARBA"/>
</dbReference>
<evidence type="ECO:0000256" key="7">
    <source>
        <dbReference type="ARBA" id="ARBA00023128"/>
    </source>
</evidence>
<dbReference type="EMBL" id="MTYJ01000129">
    <property type="protein sequence ID" value="OQV13183.1"/>
    <property type="molecule type" value="Genomic_DNA"/>
</dbReference>
<organism evidence="11 12">
    <name type="scientific">Hypsibius exemplaris</name>
    <name type="common">Freshwater tardigrade</name>
    <dbReference type="NCBI Taxonomy" id="2072580"/>
    <lineage>
        <taxon>Eukaryota</taxon>
        <taxon>Metazoa</taxon>
        <taxon>Ecdysozoa</taxon>
        <taxon>Tardigrada</taxon>
        <taxon>Eutardigrada</taxon>
        <taxon>Parachela</taxon>
        <taxon>Hypsibioidea</taxon>
        <taxon>Hypsibiidae</taxon>
        <taxon>Hypsibius</taxon>
    </lineage>
</organism>
<keyword evidence="6 10" id="KW-1133">Transmembrane helix</keyword>
<evidence type="ECO:0000313" key="12">
    <source>
        <dbReference type="Proteomes" id="UP000192578"/>
    </source>
</evidence>
<protein>
    <recommendedName>
        <fullName evidence="13">BCL2/adenovirus E1B 19 kDa protein-interacting protein 3</fullName>
    </recommendedName>
</protein>
<dbReference type="GO" id="GO:0031966">
    <property type="term" value="C:mitochondrial membrane"/>
    <property type="evidence" value="ECO:0007669"/>
    <property type="project" value="UniProtKB-SubCell"/>
</dbReference>
<dbReference type="AlphaFoldDB" id="A0A1W0WDH6"/>
<name>A0A1W0WDH6_HYPEX</name>
<evidence type="ECO:0000256" key="3">
    <source>
        <dbReference type="ARBA" id="ARBA00007710"/>
    </source>
</evidence>
<feature type="region of interest" description="Disordered" evidence="9">
    <location>
        <begin position="1"/>
        <end position="43"/>
    </location>
</feature>
<comment type="caution">
    <text evidence="11">The sequence shown here is derived from an EMBL/GenBank/DDBJ whole genome shotgun (WGS) entry which is preliminary data.</text>
</comment>
<keyword evidence="4 10" id="KW-0812">Transmembrane</keyword>
<evidence type="ECO:0000256" key="10">
    <source>
        <dbReference type="SAM" id="Phobius"/>
    </source>
</evidence>
<feature type="transmembrane region" description="Helical" evidence="10">
    <location>
        <begin position="160"/>
        <end position="182"/>
    </location>
</feature>
<keyword evidence="7" id="KW-0496">Mitochondrion</keyword>
<evidence type="ECO:0000313" key="11">
    <source>
        <dbReference type="EMBL" id="OQV13183.1"/>
    </source>
</evidence>
<dbReference type="OrthoDB" id="5857140at2759"/>
<comment type="similarity">
    <text evidence="3">Belongs to the NIP3 family.</text>
</comment>